<evidence type="ECO:0000313" key="2">
    <source>
        <dbReference type="EMBL" id="PVX40570.1"/>
    </source>
</evidence>
<organism evidence="2 3">
    <name type="scientific">Alitibacter langaaensis DSM 22999</name>
    <dbReference type="NCBI Taxonomy" id="1122935"/>
    <lineage>
        <taxon>Bacteria</taxon>
        <taxon>Pseudomonadati</taxon>
        <taxon>Pseudomonadota</taxon>
        <taxon>Gammaproteobacteria</taxon>
        <taxon>Pasteurellales</taxon>
        <taxon>Pasteurellaceae</taxon>
        <taxon>Alitibacter</taxon>
    </lineage>
</organism>
<dbReference type="AlphaFoldDB" id="A0A2U0TAC1"/>
<evidence type="ECO:0000256" key="1">
    <source>
        <dbReference type="SAM" id="MobiDB-lite"/>
    </source>
</evidence>
<feature type="compositionally biased region" description="Polar residues" evidence="1">
    <location>
        <begin position="1"/>
        <end position="41"/>
    </location>
</feature>
<name>A0A2U0TAC1_9PAST</name>
<protein>
    <submittedName>
        <fullName evidence="2">Uncharacterized protein</fullName>
    </submittedName>
</protein>
<sequence>MHSQGVESRKGNTGIQCSKQSTLSLTKWNEDTSSTRPNRQNVGAGDSVGRHALFQSTFASVF</sequence>
<gene>
    <name evidence="2" type="ORF">C8D76_103143</name>
</gene>
<feature type="region of interest" description="Disordered" evidence="1">
    <location>
        <begin position="1"/>
        <end position="48"/>
    </location>
</feature>
<comment type="caution">
    <text evidence="2">The sequence shown here is derived from an EMBL/GenBank/DDBJ whole genome shotgun (WGS) entry which is preliminary data.</text>
</comment>
<dbReference type="EMBL" id="QENU01000003">
    <property type="protein sequence ID" value="PVX40570.1"/>
    <property type="molecule type" value="Genomic_DNA"/>
</dbReference>
<reference evidence="2 3" key="1">
    <citation type="submission" date="2018-05" db="EMBL/GenBank/DDBJ databases">
        <title>Genomic Encyclopedia of Type Strains, Phase IV (KMG-IV): sequencing the most valuable type-strain genomes for metagenomic binning, comparative biology and taxonomic classification.</title>
        <authorList>
            <person name="Goeker M."/>
        </authorList>
    </citation>
    <scope>NUCLEOTIDE SEQUENCE [LARGE SCALE GENOMIC DNA]</scope>
    <source>
        <strain evidence="2 3">DSM 22999</strain>
    </source>
</reference>
<proteinExistence type="predicted"/>
<evidence type="ECO:0000313" key="3">
    <source>
        <dbReference type="Proteomes" id="UP000245909"/>
    </source>
</evidence>
<keyword evidence="3" id="KW-1185">Reference proteome</keyword>
<dbReference type="Proteomes" id="UP000245909">
    <property type="component" value="Unassembled WGS sequence"/>
</dbReference>
<accession>A0A2U0TAC1</accession>